<gene>
    <name evidence="2" type="ORF">C5689_08590</name>
</gene>
<evidence type="ECO:0000313" key="3">
    <source>
        <dbReference type="Proteomes" id="UP000245137"/>
    </source>
</evidence>
<dbReference type="Proteomes" id="UP000245137">
    <property type="component" value="Unassembled WGS sequence"/>
</dbReference>
<reference evidence="2 3" key="1">
    <citation type="journal article" date="2018" name="Appl. Microbiol. Biotechnol.">
        <title>Co-cultivation of the strictly anaerobic methanogen Methanosarcina barkeri with aerobic methanotrophs in an oxygen-limited membrane bioreactor.</title>
        <authorList>
            <person name="In 't Zandt M.H."/>
            <person name="van den Bosch T.J.M."/>
            <person name="Rijkers R."/>
            <person name="van Kessel M.A.H.J."/>
            <person name="Jetten M.S.M."/>
            <person name="Welte C.U."/>
        </authorList>
    </citation>
    <scope>NUCLEOTIDE SEQUENCE [LARGE SCALE GENOMIC DNA]</scope>
    <source>
        <strain evidence="2 3">DSM 17706</strain>
    </source>
</reference>
<sequence>MEVAVTRVDRPSSPDGDGEPGAAGGLRPYSIAECRDLDAQLRRELETLDYELRGIVNRLLAEVDDAKGDAPTFLRASATVLLSVAAGLMETAAERAHEPADVAAFKDVAEDVAQWARSRKLRELLAAEE</sequence>
<protein>
    <submittedName>
        <fullName evidence="2">Uncharacterized protein</fullName>
    </submittedName>
</protein>
<dbReference type="EMBL" id="PUIV01000009">
    <property type="protein sequence ID" value="PWB94368.1"/>
    <property type="molecule type" value="Genomic_DNA"/>
</dbReference>
<proteinExistence type="predicted"/>
<evidence type="ECO:0000256" key="1">
    <source>
        <dbReference type="SAM" id="MobiDB-lite"/>
    </source>
</evidence>
<dbReference type="AlphaFoldDB" id="A0A2U1SRX5"/>
<keyword evidence="3" id="KW-1185">Reference proteome</keyword>
<name>A0A2U1SRX5_METSR</name>
<feature type="region of interest" description="Disordered" evidence="1">
    <location>
        <begin position="1"/>
        <end position="27"/>
    </location>
</feature>
<evidence type="ECO:0000313" key="2">
    <source>
        <dbReference type="EMBL" id="PWB94368.1"/>
    </source>
</evidence>
<accession>A0A2U1SRX5</accession>
<organism evidence="2 3">
    <name type="scientific">Methylosinus sporium</name>
    <dbReference type="NCBI Taxonomy" id="428"/>
    <lineage>
        <taxon>Bacteria</taxon>
        <taxon>Pseudomonadati</taxon>
        <taxon>Pseudomonadota</taxon>
        <taxon>Alphaproteobacteria</taxon>
        <taxon>Hyphomicrobiales</taxon>
        <taxon>Methylocystaceae</taxon>
        <taxon>Methylosinus</taxon>
    </lineage>
</organism>
<comment type="caution">
    <text evidence="2">The sequence shown here is derived from an EMBL/GenBank/DDBJ whole genome shotgun (WGS) entry which is preliminary data.</text>
</comment>